<evidence type="ECO:0000259" key="1">
    <source>
        <dbReference type="Pfam" id="PF00485"/>
    </source>
</evidence>
<keyword evidence="2" id="KW-0808">Transferase</keyword>
<gene>
    <name evidence="2" type="ORF">RR46_01840</name>
</gene>
<feature type="domain" description="Phosphoribulokinase/uridine kinase" evidence="1">
    <location>
        <begin position="10"/>
        <end position="145"/>
    </location>
</feature>
<proteinExistence type="predicted"/>
<dbReference type="Pfam" id="PF00485">
    <property type="entry name" value="PRK"/>
    <property type="match status" value="1"/>
</dbReference>
<dbReference type="Gene3D" id="3.40.50.300">
    <property type="entry name" value="P-loop containing nucleotide triphosphate hydrolases"/>
    <property type="match status" value="1"/>
</dbReference>
<keyword evidence="2" id="KW-0418">Kinase</keyword>
<organism evidence="2 3">
    <name type="scientific">Papilio xuthus</name>
    <name type="common">Asian swallowtail butterfly</name>
    <dbReference type="NCBI Taxonomy" id="66420"/>
    <lineage>
        <taxon>Eukaryota</taxon>
        <taxon>Metazoa</taxon>
        <taxon>Ecdysozoa</taxon>
        <taxon>Arthropoda</taxon>
        <taxon>Hexapoda</taxon>
        <taxon>Insecta</taxon>
        <taxon>Pterygota</taxon>
        <taxon>Neoptera</taxon>
        <taxon>Endopterygota</taxon>
        <taxon>Lepidoptera</taxon>
        <taxon>Glossata</taxon>
        <taxon>Ditrysia</taxon>
        <taxon>Papilionoidea</taxon>
        <taxon>Papilionidae</taxon>
        <taxon>Papilioninae</taxon>
        <taxon>Papilio</taxon>
    </lineage>
</organism>
<sequence>MTNVSDKWVVIGVSGVTCGGKTTLANQLKDRLTPVYVFHQDKYFYPDDSPHHVKCEGLEHNNYDILSSLDMEKMYKDIVSTMEGQDCSHNSCKEREEGRLELKGKSFLIVEGFTVLNYAPIMNLCNLRYYLVLEYAECLVRRSHRLYEPPDVAGYFDTCVWPEHLRYRAQIEKDRRVTILDGTRQDALQQVMAHLHNMGATALTHAT</sequence>
<dbReference type="SUPFAM" id="SSF52540">
    <property type="entry name" value="P-loop containing nucleoside triphosphate hydrolases"/>
    <property type="match status" value="1"/>
</dbReference>
<dbReference type="STRING" id="66420.A0A194QEC0"/>
<dbReference type="Proteomes" id="UP000053268">
    <property type="component" value="Unassembled WGS sequence"/>
</dbReference>
<dbReference type="PANTHER" id="PTHR10285">
    <property type="entry name" value="URIDINE KINASE"/>
    <property type="match status" value="1"/>
</dbReference>
<dbReference type="GO" id="GO:0016301">
    <property type="term" value="F:kinase activity"/>
    <property type="evidence" value="ECO:0007669"/>
    <property type="project" value="UniProtKB-KW"/>
</dbReference>
<evidence type="ECO:0000313" key="2">
    <source>
        <dbReference type="EMBL" id="KPJ03888.1"/>
    </source>
</evidence>
<reference evidence="2 3" key="1">
    <citation type="journal article" date="2015" name="Nat. Commun.">
        <title>Outbred genome sequencing and CRISPR/Cas9 gene editing in butterflies.</title>
        <authorList>
            <person name="Li X."/>
            <person name="Fan D."/>
            <person name="Zhang W."/>
            <person name="Liu G."/>
            <person name="Zhang L."/>
            <person name="Zhao L."/>
            <person name="Fang X."/>
            <person name="Chen L."/>
            <person name="Dong Y."/>
            <person name="Chen Y."/>
            <person name="Ding Y."/>
            <person name="Zhao R."/>
            <person name="Feng M."/>
            <person name="Zhu Y."/>
            <person name="Feng Y."/>
            <person name="Jiang X."/>
            <person name="Zhu D."/>
            <person name="Xiang H."/>
            <person name="Feng X."/>
            <person name="Li S."/>
            <person name="Wang J."/>
            <person name="Zhang G."/>
            <person name="Kronforst M.R."/>
            <person name="Wang W."/>
        </authorList>
    </citation>
    <scope>NUCLEOTIDE SEQUENCE [LARGE SCALE GENOMIC DNA]</scope>
    <source>
        <strain evidence="2">Ya'a_city_454_Px</strain>
        <tissue evidence="2">Whole body</tissue>
    </source>
</reference>
<dbReference type="InterPro" id="IPR006083">
    <property type="entry name" value="PRK/URK"/>
</dbReference>
<keyword evidence="3" id="KW-1185">Reference proteome</keyword>
<accession>A0A194QEC0</accession>
<dbReference type="InterPro" id="IPR027417">
    <property type="entry name" value="P-loop_NTPase"/>
</dbReference>
<name>A0A194QEC0_PAPXU</name>
<dbReference type="GO" id="GO:0005524">
    <property type="term" value="F:ATP binding"/>
    <property type="evidence" value="ECO:0007669"/>
    <property type="project" value="InterPro"/>
</dbReference>
<evidence type="ECO:0000313" key="3">
    <source>
        <dbReference type="Proteomes" id="UP000053268"/>
    </source>
</evidence>
<dbReference type="EMBL" id="KQ459054">
    <property type="protein sequence ID" value="KPJ03888.1"/>
    <property type="molecule type" value="Genomic_DNA"/>
</dbReference>
<protein>
    <submittedName>
        <fullName evidence="2">Nicotinamide riboside kinase 1</fullName>
    </submittedName>
</protein>
<dbReference type="AlphaFoldDB" id="A0A194QEC0"/>